<organism evidence="1 2">
    <name type="scientific">Eretmocerus hayati</name>
    <dbReference type="NCBI Taxonomy" id="131215"/>
    <lineage>
        <taxon>Eukaryota</taxon>
        <taxon>Metazoa</taxon>
        <taxon>Ecdysozoa</taxon>
        <taxon>Arthropoda</taxon>
        <taxon>Hexapoda</taxon>
        <taxon>Insecta</taxon>
        <taxon>Pterygota</taxon>
        <taxon>Neoptera</taxon>
        <taxon>Endopterygota</taxon>
        <taxon>Hymenoptera</taxon>
        <taxon>Apocrita</taxon>
        <taxon>Proctotrupomorpha</taxon>
        <taxon>Chalcidoidea</taxon>
        <taxon>Aphelinidae</taxon>
        <taxon>Aphelininae</taxon>
        <taxon>Eretmocerus</taxon>
    </lineage>
</organism>
<gene>
    <name evidence="1" type="ORF">QAD02_018268</name>
</gene>
<keyword evidence="2" id="KW-1185">Reference proteome</keyword>
<sequence>MNKMRKHQVYLSPAPKGLEKQYNTLFTSGAIEVLIELMLHFENRIEELYTLRLERKLKWRKTRELPKFREVDFKSDWEVAPVNARLQNRHLDLGDVSPTDLKHFSSALKARVQGIQVDFDDGHCPTWKNQIAGHHNIYCVVNNEIPGVPKISEAPILMFRPRAWNMIEHNMSINGKEVPGPIFDFGLLMFHFASKLSKYESGPFFYLSKVEGASEAKLWNDIFIWTQSKLGIPYGTIKACVLIENILSAFEMDQILYELRDHSVGLNCGVWDYAASIISKFGDDSSFVIPDRDKYVNFDRTFLKKYMDLVVRTCHKRQAHATGGMAAKLIPIGSNHSQSTRGQVIQEVLKSKLKEIQAGFDGFMIYDLGLVDDINNLWSQYGGLGVNQIHNLGTREPITESELLTLPIGEVTVEGLKKNIRVSILFIYNWLCGQGVFSLNDSIEDSATAEISRSQIWQWIRHSALIQSQNEAVTREYVAKEASDIFKALLMQFGMDNPSRVKLSIALDIFLEIVNHREFPEFITTYLNDSFIFKKLQANL</sequence>
<dbReference type="Proteomes" id="UP001239111">
    <property type="component" value="Chromosome 1"/>
</dbReference>
<name>A0ACC2PG77_9HYME</name>
<protein>
    <submittedName>
        <fullName evidence="1">Uncharacterized protein</fullName>
    </submittedName>
</protein>
<reference evidence="1" key="1">
    <citation type="submission" date="2023-04" db="EMBL/GenBank/DDBJ databases">
        <title>A chromosome-level genome assembly of the parasitoid wasp Eretmocerus hayati.</title>
        <authorList>
            <person name="Zhong Y."/>
            <person name="Liu S."/>
            <person name="Liu Y."/>
        </authorList>
    </citation>
    <scope>NUCLEOTIDE SEQUENCE</scope>
    <source>
        <strain evidence="1">ZJU_SS_LIU_2023</strain>
    </source>
</reference>
<dbReference type="EMBL" id="CM056741">
    <property type="protein sequence ID" value="KAJ8682476.1"/>
    <property type="molecule type" value="Genomic_DNA"/>
</dbReference>
<evidence type="ECO:0000313" key="1">
    <source>
        <dbReference type="EMBL" id="KAJ8682476.1"/>
    </source>
</evidence>
<accession>A0ACC2PG77</accession>
<proteinExistence type="predicted"/>
<evidence type="ECO:0000313" key="2">
    <source>
        <dbReference type="Proteomes" id="UP001239111"/>
    </source>
</evidence>
<comment type="caution">
    <text evidence="1">The sequence shown here is derived from an EMBL/GenBank/DDBJ whole genome shotgun (WGS) entry which is preliminary data.</text>
</comment>